<comment type="caution">
    <text evidence="2">The sequence shown here is derived from an EMBL/GenBank/DDBJ whole genome shotgun (WGS) entry which is preliminary data.</text>
</comment>
<dbReference type="Proteomes" id="UP001054252">
    <property type="component" value="Unassembled WGS sequence"/>
</dbReference>
<feature type="region of interest" description="Disordered" evidence="1">
    <location>
        <begin position="1"/>
        <end position="24"/>
    </location>
</feature>
<evidence type="ECO:0000313" key="2">
    <source>
        <dbReference type="EMBL" id="GKV15470.1"/>
    </source>
</evidence>
<gene>
    <name evidence="2" type="ORF">SLEP1_g26259</name>
</gene>
<proteinExistence type="predicted"/>
<accession>A0AAV5JTK3</accession>
<dbReference type="EMBL" id="BPVZ01000043">
    <property type="protein sequence ID" value="GKV15470.1"/>
    <property type="molecule type" value="Genomic_DNA"/>
</dbReference>
<dbReference type="AlphaFoldDB" id="A0AAV5JTK3"/>
<name>A0AAV5JTK3_9ROSI</name>
<evidence type="ECO:0000256" key="1">
    <source>
        <dbReference type="SAM" id="MobiDB-lite"/>
    </source>
</evidence>
<organism evidence="2 3">
    <name type="scientific">Rubroshorea leprosula</name>
    <dbReference type="NCBI Taxonomy" id="152421"/>
    <lineage>
        <taxon>Eukaryota</taxon>
        <taxon>Viridiplantae</taxon>
        <taxon>Streptophyta</taxon>
        <taxon>Embryophyta</taxon>
        <taxon>Tracheophyta</taxon>
        <taxon>Spermatophyta</taxon>
        <taxon>Magnoliopsida</taxon>
        <taxon>eudicotyledons</taxon>
        <taxon>Gunneridae</taxon>
        <taxon>Pentapetalae</taxon>
        <taxon>rosids</taxon>
        <taxon>malvids</taxon>
        <taxon>Malvales</taxon>
        <taxon>Dipterocarpaceae</taxon>
        <taxon>Rubroshorea</taxon>
    </lineage>
</organism>
<keyword evidence="3" id="KW-1185">Reference proteome</keyword>
<evidence type="ECO:0000313" key="3">
    <source>
        <dbReference type="Proteomes" id="UP001054252"/>
    </source>
</evidence>
<sequence>MANNATELRNNDGEGGNLGRKRKDIQKRSKAWLYFTSFDDLVTDTMKKLGTAILGGKDIHMRCVAHIINLAIGEGTKDKEMNKSVTAIKVVVK</sequence>
<protein>
    <submittedName>
        <fullName evidence="2">Uncharacterized protein</fullName>
    </submittedName>
</protein>
<reference evidence="2 3" key="1">
    <citation type="journal article" date="2021" name="Commun. Biol.">
        <title>The genome of Shorea leprosula (Dipterocarpaceae) highlights the ecological relevance of drought in aseasonal tropical rainforests.</title>
        <authorList>
            <person name="Ng K.K.S."/>
            <person name="Kobayashi M.J."/>
            <person name="Fawcett J.A."/>
            <person name="Hatakeyama M."/>
            <person name="Paape T."/>
            <person name="Ng C.H."/>
            <person name="Ang C.C."/>
            <person name="Tnah L.H."/>
            <person name="Lee C.T."/>
            <person name="Nishiyama T."/>
            <person name="Sese J."/>
            <person name="O'Brien M.J."/>
            <person name="Copetti D."/>
            <person name="Mohd Noor M.I."/>
            <person name="Ong R.C."/>
            <person name="Putra M."/>
            <person name="Sireger I.Z."/>
            <person name="Indrioko S."/>
            <person name="Kosugi Y."/>
            <person name="Izuno A."/>
            <person name="Isagi Y."/>
            <person name="Lee S.L."/>
            <person name="Shimizu K.K."/>
        </authorList>
    </citation>
    <scope>NUCLEOTIDE SEQUENCE [LARGE SCALE GENOMIC DNA]</scope>
    <source>
        <strain evidence="2">214</strain>
    </source>
</reference>